<organism evidence="6">
    <name type="scientific">freshwater metagenome</name>
    <dbReference type="NCBI Taxonomy" id="449393"/>
    <lineage>
        <taxon>unclassified sequences</taxon>
        <taxon>metagenomes</taxon>
        <taxon>ecological metagenomes</taxon>
    </lineage>
</organism>
<dbReference type="PROSITE" id="PS51257">
    <property type="entry name" value="PROKAR_LIPOPROTEIN"/>
    <property type="match status" value="1"/>
</dbReference>
<dbReference type="AlphaFoldDB" id="A0A6J7FY98"/>
<evidence type="ECO:0000313" key="4">
    <source>
        <dbReference type="EMBL" id="CAB4794039.1"/>
    </source>
</evidence>
<gene>
    <name evidence="2" type="ORF">UFOPK2658_01087</name>
    <name evidence="3" type="ORF">UFOPK2880_00200</name>
    <name evidence="4" type="ORF">UFOPK3004_00227</name>
    <name evidence="5" type="ORF">UFOPK3304_00295</name>
    <name evidence="6" type="ORF">UFOPK3494_00836</name>
    <name evidence="7" type="ORF">UFOPK4134_00893</name>
</gene>
<dbReference type="EMBL" id="CAFAAL010000010">
    <property type="protein sequence ID" value="CAB4794039.1"/>
    <property type="molecule type" value="Genomic_DNA"/>
</dbReference>
<dbReference type="EMBL" id="CAFBPS010000058">
    <property type="protein sequence ID" value="CAB5030133.1"/>
    <property type="molecule type" value="Genomic_DNA"/>
</dbReference>
<evidence type="ECO:0000313" key="6">
    <source>
        <dbReference type="EMBL" id="CAB4899028.1"/>
    </source>
</evidence>
<feature type="region of interest" description="Disordered" evidence="1">
    <location>
        <begin position="34"/>
        <end position="93"/>
    </location>
</feature>
<dbReference type="EMBL" id="CAFBMF010000041">
    <property type="protein sequence ID" value="CAB4899028.1"/>
    <property type="molecule type" value="Genomic_DNA"/>
</dbReference>
<evidence type="ECO:0000313" key="3">
    <source>
        <dbReference type="EMBL" id="CAB4762428.1"/>
    </source>
</evidence>
<dbReference type="EMBL" id="CAEZYH010000043">
    <property type="protein sequence ID" value="CAB4721845.1"/>
    <property type="molecule type" value="Genomic_DNA"/>
</dbReference>
<evidence type="ECO:0000313" key="7">
    <source>
        <dbReference type="EMBL" id="CAB5030133.1"/>
    </source>
</evidence>
<reference evidence="6" key="1">
    <citation type="submission" date="2020-05" db="EMBL/GenBank/DDBJ databases">
        <authorList>
            <person name="Chiriac C."/>
            <person name="Salcher M."/>
            <person name="Ghai R."/>
            <person name="Kavagutti S V."/>
        </authorList>
    </citation>
    <scope>NUCLEOTIDE SEQUENCE</scope>
</reference>
<dbReference type="EMBL" id="CAEZZP010000006">
    <property type="protein sequence ID" value="CAB4762428.1"/>
    <property type="molecule type" value="Genomic_DNA"/>
</dbReference>
<sequence length="332" mass="35957">MRRSIFLSLTLLFSACNSGSASEPQTAISISEAKTTETVTTSTVEDSNTTISNLPSTTDTQETSSSTQPSSKSPNPVSVPAGPNAGGYCTISNEIGEPSAPRIESIQISSDSISNQDSINIEVKIVNISQTARVNIEFHGQAGSYLQNMPWTKESSPTFCGATEHVFNFNKKFASGTPSGQYELRATLDGTYKLNVTSSSQQISYTNSAPDVDYPQLLNGAVTPDRIAPGSSLTFTGTVSDSSGLLQVLALVYRRKWNQPEHLNTSTDPMPGCRWDSHQPYSAYPTTVAINTTCSIPTELDPAYDYYRAVIQAQDRFGNWHDYSFDLLLPGQ</sequence>
<feature type="compositionally biased region" description="Low complexity" evidence="1">
    <location>
        <begin position="36"/>
        <end position="80"/>
    </location>
</feature>
<evidence type="ECO:0000313" key="2">
    <source>
        <dbReference type="EMBL" id="CAB4721845.1"/>
    </source>
</evidence>
<dbReference type="EMBL" id="CAFBLJ010000009">
    <property type="protein sequence ID" value="CAB4858127.1"/>
    <property type="molecule type" value="Genomic_DNA"/>
</dbReference>
<evidence type="ECO:0000256" key="1">
    <source>
        <dbReference type="SAM" id="MobiDB-lite"/>
    </source>
</evidence>
<accession>A0A6J7FY98</accession>
<evidence type="ECO:0000313" key="5">
    <source>
        <dbReference type="EMBL" id="CAB4858127.1"/>
    </source>
</evidence>
<proteinExistence type="predicted"/>
<name>A0A6J7FY98_9ZZZZ</name>
<protein>
    <submittedName>
        <fullName evidence="6">Unannotated protein</fullName>
    </submittedName>
</protein>